<sequence>MKILALSGSNAKNSFNEALLKYITKRYGDKYDFKLVTVKGLPMFKEGVEAPAEVLSLGTEIEKADLVLIGSPEQQHSVTSALRSALEWLSSAVHPFHNKPVVIVSTSPLPQGAARSQTRLKTLLSAPGFSAKVFNDDEFMMGIAYKQFDKDGNLVDEDTVKFLDHFFDEVDNWYSEISK</sequence>
<accession>A0A0D6A4V4</accession>
<dbReference type="GO" id="GO:0016491">
    <property type="term" value="F:oxidoreductase activity"/>
    <property type="evidence" value="ECO:0007669"/>
    <property type="project" value="InterPro"/>
</dbReference>
<name>A0A0D6A4V4_9LACO</name>
<dbReference type="Proteomes" id="UP000325393">
    <property type="component" value="Chromosome"/>
</dbReference>
<dbReference type="GeneID" id="78212825"/>
<dbReference type="EMBL" id="CP044496">
    <property type="protein sequence ID" value="QFG51827.1"/>
    <property type="molecule type" value="Genomic_DNA"/>
</dbReference>
<organism evidence="2 4">
    <name type="scientific">Lactobacillus acetotolerans</name>
    <dbReference type="NCBI Taxonomy" id="1600"/>
    <lineage>
        <taxon>Bacteria</taxon>
        <taxon>Bacillati</taxon>
        <taxon>Bacillota</taxon>
        <taxon>Bacilli</taxon>
        <taxon>Lactobacillales</taxon>
        <taxon>Lactobacillaceae</taxon>
        <taxon>Lactobacillus</taxon>
    </lineage>
</organism>
<dbReference type="PANTHER" id="PTHR30543:SF21">
    <property type="entry name" value="NAD(P)H-DEPENDENT FMN REDUCTASE LOT6"/>
    <property type="match status" value="1"/>
</dbReference>
<gene>
    <name evidence="3" type="ORF">LA749_07480</name>
    <name evidence="2" type="ORF">LBAT_1463</name>
</gene>
<evidence type="ECO:0000313" key="2">
    <source>
        <dbReference type="EMBL" id="BAQ57852.1"/>
    </source>
</evidence>
<dbReference type="EMBL" id="AP014808">
    <property type="protein sequence ID" value="BAQ57852.1"/>
    <property type="molecule type" value="Genomic_DNA"/>
</dbReference>
<evidence type="ECO:0000313" key="3">
    <source>
        <dbReference type="EMBL" id="QFG51827.1"/>
    </source>
</evidence>
<proteinExistence type="predicted"/>
<dbReference type="AlphaFoldDB" id="A0A0D6A4V4"/>
<feature type="domain" description="NADPH-dependent FMN reductase-like" evidence="1">
    <location>
        <begin position="1"/>
        <end position="144"/>
    </location>
</feature>
<reference evidence="2 4" key="1">
    <citation type="submission" date="2015-03" db="EMBL/GenBank/DDBJ databases">
        <title>Complete genome sequence of Lactobacillus acetotolerans NBRC 13120.</title>
        <authorList>
            <person name="Toh H."/>
            <person name="Morita H."/>
            <person name="Fujita N."/>
        </authorList>
    </citation>
    <scope>NUCLEOTIDE SEQUENCE [LARGE SCALE GENOMIC DNA]</scope>
    <source>
        <strain evidence="2 4">NBRC 13120</strain>
    </source>
</reference>
<evidence type="ECO:0000313" key="5">
    <source>
        <dbReference type="Proteomes" id="UP000325393"/>
    </source>
</evidence>
<dbReference type="PANTHER" id="PTHR30543">
    <property type="entry name" value="CHROMATE REDUCTASE"/>
    <property type="match status" value="1"/>
</dbReference>
<dbReference type="OrthoDB" id="9812295at2"/>
<reference evidence="3 5" key="2">
    <citation type="submission" date="2019-09" db="EMBL/GenBank/DDBJ databases">
        <title>Genome sequencing of Lactobacillus acetotolerans.</title>
        <authorList>
            <person name="Kim K."/>
        </authorList>
    </citation>
    <scope>NUCLEOTIDE SEQUENCE [LARGE SCALE GENOMIC DNA]</scope>
    <source>
        <strain evidence="3 5">LA749</strain>
    </source>
</reference>
<evidence type="ECO:0000259" key="1">
    <source>
        <dbReference type="Pfam" id="PF03358"/>
    </source>
</evidence>
<dbReference type="KEGG" id="lae:LBAT_1463"/>
<keyword evidence="4" id="KW-1185">Reference proteome</keyword>
<dbReference type="GO" id="GO:0010181">
    <property type="term" value="F:FMN binding"/>
    <property type="evidence" value="ECO:0007669"/>
    <property type="project" value="TreeGrafter"/>
</dbReference>
<dbReference type="RefSeq" id="WP_054681546.1">
    <property type="nucleotide sequence ID" value="NZ_AP014808.1"/>
</dbReference>
<dbReference type="InterPro" id="IPR005025">
    <property type="entry name" value="FMN_Rdtase-like_dom"/>
</dbReference>
<dbReference type="SUPFAM" id="SSF52218">
    <property type="entry name" value="Flavoproteins"/>
    <property type="match status" value="1"/>
</dbReference>
<dbReference type="PATRIC" id="fig|1600.4.peg.1494"/>
<dbReference type="GO" id="GO:0005829">
    <property type="term" value="C:cytosol"/>
    <property type="evidence" value="ECO:0007669"/>
    <property type="project" value="TreeGrafter"/>
</dbReference>
<dbReference type="InterPro" id="IPR029039">
    <property type="entry name" value="Flavoprotein-like_sf"/>
</dbReference>
<evidence type="ECO:0000313" key="4">
    <source>
        <dbReference type="Proteomes" id="UP000035709"/>
    </source>
</evidence>
<dbReference type="Pfam" id="PF03358">
    <property type="entry name" value="FMN_red"/>
    <property type="match status" value="1"/>
</dbReference>
<dbReference type="InterPro" id="IPR050712">
    <property type="entry name" value="NAD(P)H-dep_reductase"/>
</dbReference>
<protein>
    <submittedName>
        <fullName evidence="2 3">Oxidoreductase</fullName>
    </submittedName>
</protein>
<dbReference type="Gene3D" id="3.40.50.360">
    <property type="match status" value="1"/>
</dbReference>
<dbReference type="STRING" id="1600.LBAT_1463"/>
<dbReference type="Proteomes" id="UP000035709">
    <property type="component" value="Chromosome"/>
</dbReference>